<feature type="transmembrane region" description="Helical" evidence="1">
    <location>
        <begin position="195"/>
        <end position="216"/>
    </location>
</feature>
<feature type="domain" description="SMODS and SLOG-associating 2TM effector" evidence="2">
    <location>
        <begin position="16"/>
        <end position="208"/>
    </location>
</feature>
<sequence length="240" mass="27818">MNKKEESSAPAYTQKGYAEQLNYQLWSTSRIRFAAAKRLREKNQLSNQMIAYSSAYVILLSIIQIFIENDSLNSFLTVINVFFAIVILVVSQLESAADYSLRSNKFNECGLKVSRLYSELRRLKKDDCGLDASEFSKKVAAIDEQYGELLFRYENHEDIDYLMFKASYPNYEDHKLSPKDVTAIKRSYCWRVKGFALSLMYFPPILLLSLAVWQILLKPSPKDTLEYIFISCFSNFWGFA</sequence>
<dbReference type="NCBIfam" id="NF033631">
    <property type="entry name" value="SLATT_5"/>
    <property type="match status" value="1"/>
</dbReference>
<evidence type="ECO:0000256" key="1">
    <source>
        <dbReference type="SAM" id="Phobius"/>
    </source>
</evidence>
<name>A0A9X0UKW0_VIBME</name>
<comment type="caution">
    <text evidence="3">The sequence shown here is derived from an EMBL/GenBank/DDBJ whole genome shotgun (WGS) entry which is preliminary data.</text>
</comment>
<dbReference type="Pfam" id="PF18160">
    <property type="entry name" value="SLATT_5"/>
    <property type="match status" value="1"/>
</dbReference>
<keyword evidence="1" id="KW-1133">Transmembrane helix</keyword>
<dbReference type="Proteomes" id="UP000615796">
    <property type="component" value="Unassembled WGS sequence"/>
</dbReference>
<keyword evidence="1" id="KW-0812">Transmembrane</keyword>
<organism evidence="3 4">
    <name type="scientific">Vibrio metschnikovii</name>
    <dbReference type="NCBI Taxonomy" id="28172"/>
    <lineage>
        <taxon>Bacteria</taxon>
        <taxon>Pseudomonadati</taxon>
        <taxon>Pseudomonadota</taxon>
        <taxon>Gammaproteobacteria</taxon>
        <taxon>Vibrionales</taxon>
        <taxon>Vibrionaceae</taxon>
        <taxon>Vibrio</taxon>
    </lineage>
</organism>
<feature type="transmembrane region" description="Helical" evidence="1">
    <location>
        <begin position="73"/>
        <end position="93"/>
    </location>
</feature>
<accession>A0A9X0UKW0</accession>
<dbReference type="InterPro" id="IPR041115">
    <property type="entry name" value="SLATT_5"/>
</dbReference>
<keyword evidence="1" id="KW-0472">Membrane</keyword>
<feature type="transmembrane region" description="Helical" evidence="1">
    <location>
        <begin position="49"/>
        <end position="67"/>
    </location>
</feature>
<gene>
    <name evidence="3" type="ORF">H8Q88_20670</name>
</gene>
<dbReference type="AlphaFoldDB" id="A0A9X0UKW0"/>
<evidence type="ECO:0000259" key="2">
    <source>
        <dbReference type="Pfam" id="PF18160"/>
    </source>
</evidence>
<proteinExistence type="predicted"/>
<protein>
    <submittedName>
        <fullName evidence="3">SLATT domain-containing protein</fullName>
    </submittedName>
</protein>
<reference evidence="3" key="1">
    <citation type="submission" date="2020-08" db="EMBL/GenBank/DDBJ databases">
        <title>Genome Sequencing and Pan-Genome Analysis of Migratory bird Vibrio Strains, Inner Mongolia.</title>
        <authorList>
            <person name="Zheng L."/>
        </authorList>
    </citation>
    <scope>NUCLEOTIDE SEQUENCE</scope>
    <source>
        <strain evidence="3">M13F</strain>
    </source>
</reference>
<evidence type="ECO:0000313" key="4">
    <source>
        <dbReference type="Proteomes" id="UP000615796"/>
    </source>
</evidence>
<dbReference type="RefSeq" id="WP_170899862.1">
    <property type="nucleotide sequence ID" value="NZ_JACRUP010000032.1"/>
</dbReference>
<dbReference type="EMBL" id="JACRUP010000032">
    <property type="protein sequence ID" value="MBC5853296.1"/>
    <property type="molecule type" value="Genomic_DNA"/>
</dbReference>
<keyword evidence="4" id="KW-1185">Reference proteome</keyword>
<evidence type="ECO:0000313" key="3">
    <source>
        <dbReference type="EMBL" id="MBC5853296.1"/>
    </source>
</evidence>